<dbReference type="EMBL" id="MU004197">
    <property type="protein sequence ID" value="KAF2490660.1"/>
    <property type="molecule type" value="Genomic_DNA"/>
</dbReference>
<evidence type="ECO:0000313" key="3">
    <source>
        <dbReference type="Proteomes" id="UP000799750"/>
    </source>
</evidence>
<feature type="domain" description="Clr5" evidence="1">
    <location>
        <begin position="3"/>
        <end position="54"/>
    </location>
</feature>
<evidence type="ECO:0000313" key="2">
    <source>
        <dbReference type="EMBL" id="KAF2490660.1"/>
    </source>
</evidence>
<keyword evidence="3" id="KW-1185">Reference proteome</keyword>
<dbReference type="Pfam" id="PF14420">
    <property type="entry name" value="Clr5"/>
    <property type="match status" value="1"/>
</dbReference>
<organism evidence="2 3">
    <name type="scientific">Lophium mytilinum</name>
    <dbReference type="NCBI Taxonomy" id="390894"/>
    <lineage>
        <taxon>Eukaryota</taxon>
        <taxon>Fungi</taxon>
        <taxon>Dikarya</taxon>
        <taxon>Ascomycota</taxon>
        <taxon>Pezizomycotina</taxon>
        <taxon>Dothideomycetes</taxon>
        <taxon>Pleosporomycetidae</taxon>
        <taxon>Mytilinidiales</taxon>
        <taxon>Mytilinidiaceae</taxon>
        <taxon>Lophium</taxon>
    </lineage>
</organism>
<sequence length="328" mass="37954">MTVPWEDHKDLIQDLYLWQNQTLQHVMDFMKENHDFTPSKGQYERQLKKWQFKKNSKADVWKAVTYKTEKRKREGKESDVYMEGELVPREKVRKATARPHSYMSTIERLQAAPSPRTPPGVTICTPQSFSDDIPDTDNMEGLPCVKYQTVRTFAFQLGPFPRFVPTTNLDSSRTTTLDRHTVSGFRRLYNTTLQNGIAGIRLSEDYDMSLASFSTDLYTIISEPTIIQRLSQALYELWSQRESSDAERFSEPTLAQVFAWEFNDLSNNGKASDADRLVYQWFSLPGTLDPLDRLLRSKKPTIEAFAEAIKSVISAGLTWNKNRLRTRQ</sequence>
<name>A0A6A6QF80_9PEZI</name>
<evidence type="ECO:0000259" key="1">
    <source>
        <dbReference type="Pfam" id="PF14420"/>
    </source>
</evidence>
<proteinExistence type="predicted"/>
<dbReference type="InterPro" id="IPR025676">
    <property type="entry name" value="Clr5_dom"/>
</dbReference>
<dbReference type="AlphaFoldDB" id="A0A6A6QF80"/>
<protein>
    <recommendedName>
        <fullName evidence="1">Clr5 domain-containing protein</fullName>
    </recommendedName>
</protein>
<gene>
    <name evidence="2" type="ORF">BU16DRAFT_543960</name>
</gene>
<dbReference type="PANTHER" id="PTHR38788">
    <property type="entry name" value="CLR5 DOMAIN-CONTAINING PROTEIN"/>
    <property type="match status" value="1"/>
</dbReference>
<dbReference type="PANTHER" id="PTHR38788:SF3">
    <property type="entry name" value="CLR5 DOMAIN-CONTAINING PROTEIN"/>
    <property type="match status" value="1"/>
</dbReference>
<reference evidence="2" key="1">
    <citation type="journal article" date="2020" name="Stud. Mycol.">
        <title>101 Dothideomycetes genomes: a test case for predicting lifestyles and emergence of pathogens.</title>
        <authorList>
            <person name="Haridas S."/>
            <person name="Albert R."/>
            <person name="Binder M."/>
            <person name="Bloem J."/>
            <person name="Labutti K."/>
            <person name="Salamov A."/>
            <person name="Andreopoulos B."/>
            <person name="Baker S."/>
            <person name="Barry K."/>
            <person name="Bills G."/>
            <person name="Bluhm B."/>
            <person name="Cannon C."/>
            <person name="Castanera R."/>
            <person name="Culley D."/>
            <person name="Daum C."/>
            <person name="Ezra D."/>
            <person name="Gonzalez J."/>
            <person name="Henrissat B."/>
            <person name="Kuo A."/>
            <person name="Liang C."/>
            <person name="Lipzen A."/>
            <person name="Lutzoni F."/>
            <person name="Magnuson J."/>
            <person name="Mondo S."/>
            <person name="Nolan M."/>
            <person name="Ohm R."/>
            <person name="Pangilinan J."/>
            <person name="Park H.-J."/>
            <person name="Ramirez L."/>
            <person name="Alfaro M."/>
            <person name="Sun H."/>
            <person name="Tritt A."/>
            <person name="Yoshinaga Y."/>
            <person name="Zwiers L.-H."/>
            <person name="Turgeon B."/>
            <person name="Goodwin S."/>
            <person name="Spatafora J."/>
            <person name="Crous P."/>
            <person name="Grigoriev I."/>
        </authorList>
    </citation>
    <scope>NUCLEOTIDE SEQUENCE</scope>
    <source>
        <strain evidence="2">CBS 269.34</strain>
    </source>
</reference>
<accession>A0A6A6QF80</accession>
<dbReference type="OrthoDB" id="3910313at2759"/>
<dbReference type="Proteomes" id="UP000799750">
    <property type="component" value="Unassembled WGS sequence"/>
</dbReference>